<evidence type="ECO:0000256" key="1">
    <source>
        <dbReference type="SAM" id="MobiDB-lite"/>
    </source>
</evidence>
<dbReference type="Proteomes" id="UP000656804">
    <property type="component" value="Unassembled WGS sequence"/>
</dbReference>
<accession>A0A930UZ88</accession>
<dbReference type="EMBL" id="JADIVZ010000013">
    <property type="protein sequence ID" value="MBF4163618.1"/>
    <property type="molecule type" value="Genomic_DNA"/>
</dbReference>
<evidence type="ECO:0000313" key="3">
    <source>
        <dbReference type="Proteomes" id="UP000656804"/>
    </source>
</evidence>
<feature type="region of interest" description="Disordered" evidence="1">
    <location>
        <begin position="270"/>
        <end position="293"/>
    </location>
</feature>
<evidence type="ECO:0000313" key="2">
    <source>
        <dbReference type="EMBL" id="MBF4163618.1"/>
    </source>
</evidence>
<name>A0A930UZ88_9ACTN</name>
<feature type="region of interest" description="Disordered" evidence="1">
    <location>
        <begin position="1"/>
        <end position="29"/>
    </location>
</feature>
<feature type="compositionally biased region" description="Basic and acidic residues" evidence="1">
    <location>
        <begin position="276"/>
        <end position="293"/>
    </location>
</feature>
<dbReference type="RefSeq" id="WP_194504874.1">
    <property type="nucleotide sequence ID" value="NZ_JADIVZ010000013.1"/>
</dbReference>
<proteinExistence type="predicted"/>
<organism evidence="2 3">
    <name type="scientific">Nocardioides acrostichi</name>
    <dbReference type="NCBI Taxonomy" id="2784339"/>
    <lineage>
        <taxon>Bacteria</taxon>
        <taxon>Bacillati</taxon>
        <taxon>Actinomycetota</taxon>
        <taxon>Actinomycetes</taxon>
        <taxon>Propionibacteriales</taxon>
        <taxon>Nocardioidaceae</taxon>
        <taxon>Nocardioides</taxon>
    </lineage>
</organism>
<gene>
    <name evidence="2" type="ORF">ISG29_18190</name>
</gene>
<keyword evidence="3" id="KW-1185">Reference proteome</keyword>
<dbReference type="AlphaFoldDB" id="A0A930UZ88"/>
<sequence>MTTPGPVGASGSLIPFPDRSANAGEADRRASARVERAQHALGVACGRADRVKLLRAELDAGRADGVGICLVRALATPGAATASDLVEARERQRDVLARHAEVVADEVPWLGEVLEPVAAASGEDDGELPAALAGYVSLLDRLDVVVATLVRTAWQRRLDLTRAEETLRRLPEADAAAMVEVAVAPRLYAESGQVHERVAAVLDRLTDQVCSPGVSSGPVETPGSSAPGRLQLELRLEWARLALSRASHEGCSEVEVRAAQERVDLLLAAREAASSPDRRGGRDGARATPRSERDLHRSLLDFLR</sequence>
<reference evidence="2" key="1">
    <citation type="submission" date="2020-11" db="EMBL/GenBank/DDBJ databases">
        <title>Nocardioides sp. CBS4Y-1, whole genome shotgun sequence.</title>
        <authorList>
            <person name="Tuo L."/>
        </authorList>
    </citation>
    <scope>NUCLEOTIDE SEQUENCE</scope>
    <source>
        <strain evidence="2">CBS4Y-1</strain>
    </source>
</reference>
<comment type="caution">
    <text evidence="2">The sequence shown here is derived from an EMBL/GenBank/DDBJ whole genome shotgun (WGS) entry which is preliminary data.</text>
</comment>
<protein>
    <submittedName>
        <fullName evidence="2">Uncharacterized protein</fullName>
    </submittedName>
</protein>